<dbReference type="EMBL" id="VAUA01000009">
    <property type="protein sequence ID" value="TLP59463.1"/>
    <property type="molecule type" value="Genomic_DNA"/>
</dbReference>
<reference evidence="1 2" key="1">
    <citation type="submission" date="2019-05" db="EMBL/GenBank/DDBJ databases">
        <title>Draft genome sequence of Pelagicola sp. DSW4-44.</title>
        <authorList>
            <person name="Oh J."/>
        </authorList>
    </citation>
    <scope>NUCLEOTIDE SEQUENCE [LARGE SCALE GENOMIC DNA]</scope>
    <source>
        <strain evidence="1 2">DSW4-44</strain>
    </source>
</reference>
<gene>
    <name evidence="1" type="ORF">FEE96_16825</name>
</gene>
<evidence type="ECO:0008006" key="3">
    <source>
        <dbReference type="Google" id="ProtNLM"/>
    </source>
</evidence>
<comment type="caution">
    <text evidence="1">The sequence shown here is derived from an EMBL/GenBank/DDBJ whole genome shotgun (WGS) entry which is preliminary data.</text>
</comment>
<name>A0ABY2UX92_9RHOB</name>
<organism evidence="1 2">
    <name type="scientific">Parasedimentitalea maritima</name>
    <dbReference type="NCBI Taxonomy" id="2578117"/>
    <lineage>
        <taxon>Bacteria</taxon>
        <taxon>Pseudomonadati</taxon>
        <taxon>Pseudomonadota</taxon>
        <taxon>Alphaproteobacteria</taxon>
        <taxon>Rhodobacterales</taxon>
        <taxon>Paracoccaceae</taxon>
        <taxon>Parasedimentitalea</taxon>
    </lineage>
</organism>
<keyword evidence="2" id="KW-1185">Reference proteome</keyword>
<proteinExistence type="predicted"/>
<evidence type="ECO:0000313" key="1">
    <source>
        <dbReference type="EMBL" id="TLP59463.1"/>
    </source>
</evidence>
<protein>
    <recommendedName>
        <fullName evidence="3">Lipoprotein</fullName>
    </recommendedName>
</protein>
<evidence type="ECO:0000313" key="2">
    <source>
        <dbReference type="Proteomes" id="UP000305041"/>
    </source>
</evidence>
<sequence length="135" mass="13705">MAMVAAIAGCSGMPGPSVPFQNGKNFTSARTAVLSCAPNGPKGGKNAVVGSYVAGVLLGGLIVGPVVVASTEDSIRTSGAMSAVDRCLADLGYARRELTEHEVRVLNATSGEQRRLLLDHFVAGGSVETFEGVGV</sequence>
<dbReference type="Proteomes" id="UP000305041">
    <property type="component" value="Unassembled WGS sequence"/>
</dbReference>
<accession>A0ABY2UX92</accession>